<name>A0A1M4Y099_9BACE</name>
<reference evidence="1 2" key="1">
    <citation type="submission" date="2016-11" db="EMBL/GenBank/DDBJ databases">
        <authorList>
            <person name="Jaros S."/>
            <person name="Januszkiewicz K."/>
            <person name="Wedrychowicz H."/>
        </authorList>
    </citation>
    <scope>NUCLEOTIDE SEQUENCE [LARGE SCALE GENOMIC DNA]</scope>
    <source>
        <strain evidence="1 2">DSM 26991</strain>
    </source>
</reference>
<keyword evidence="2" id="KW-1185">Reference proteome</keyword>
<protein>
    <submittedName>
        <fullName evidence="1">Uncharacterized protein</fullName>
    </submittedName>
</protein>
<gene>
    <name evidence="1" type="ORF">SAMN05444405_104180</name>
</gene>
<dbReference type="Proteomes" id="UP000184509">
    <property type="component" value="Unassembled WGS sequence"/>
</dbReference>
<dbReference type="STRING" id="1297750.SAMN05444405_104180"/>
<dbReference type="RefSeq" id="WP_073399961.1">
    <property type="nucleotide sequence ID" value="NZ_FQTV01000004.1"/>
</dbReference>
<accession>A0A1M4Y099</accession>
<sequence>MTDYSTCKERDAFDQTIYDLVNEYLQDSSFYPDNAYLAINTALKEIEIGALQEFDANWKMYPIEELLR</sequence>
<dbReference type="EMBL" id="FQTV01000004">
    <property type="protein sequence ID" value="SHE99257.1"/>
    <property type="molecule type" value="Genomic_DNA"/>
</dbReference>
<dbReference type="AlphaFoldDB" id="A0A1M4Y099"/>
<organism evidence="1 2">
    <name type="scientific">Bacteroides luti</name>
    <dbReference type="NCBI Taxonomy" id="1297750"/>
    <lineage>
        <taxon>Bacteria</taxon>
        <taxon>Pseudomonadati</taxon>
        <taxon>Bacteroidota</taxon>
        <taxon>Bacteroidia</taxon>
        <taxon>Bacteroidales</taxon>
        <taxon>Bacteroidaceae</taxon>
        <taxon>Bacteroides</taxon>
    </lineage>
</organism>
<evidence type="ECO:0000313" key="2">
    <source>
        <dbReference type="Proteomes" id="UP000184509"/>
    </source>
</evidence>
<evidence type="ECO:0000313" key="1">
    <source>
        <dbReference type="EMBL" id="SHE99257.1"/>
    </source>
</evidence>
<proteinExistence type="predicted"/>